<evidence type="ECO:0000256" key="4">
    <source>
        <dbReference type="SAM" id="MobiDB-lite"/>
    </source>
</evidence>
<dbReference type="InterPro" id="IPR002110">
    <property type="entry name" value="Ankyrin_rpt"/>
</dbReference>
<gene>
    <name evidence="6" type="ORF">RFI_15135</name>
</gene>
<feature type="repeat" description="ANK" evidence="3">
    <location>
        <begin position="45"/>
        <end position="77"/>
    </location>
</feature>
<dbReference type="Pfam" id="PF12796">
    <property type="entry name" value="Ank_2"/>
    <property type="match status" value="1"/>
</dbReference>
<dbReference type="PANTHER" id="PTHR24180:SF45">
    <property type="entry name" value="POLY [ADP-RIBOSE] POLYMERASE TANKYRASE"/>
    <property type="match status" value="1"/>
</dbReference>
<protein>
    <submittedName>
        <fullName evidence="6">Ankyrin</fullName>
    </submittedName>
</protein>
<dbReference type="AlphaFoldDB" id="X6N8J6"/>
<dbReference type="Proteomes" id="UP000023152">
    <property type="component" value="Unassembled WGS sequence"/>
</dbReference>
<feature type="compositionally biased region" description="Basic residues" evidence="4">
    <location>
        <begin position="286"/>
        <end position="295"/>
    </location>
</feature>
<evidence type="ECO:0000256" key="5">
    <source>
        <dbReference type="SAM" id="Phobius"/>
    </source>
</evidence>
<dbReference type="EMBL" id="ASPP01011059">
    <property type="protein sequence ID" value="ETO22069.1"/>
    <property type="molecule type" value="Genomic_DNA"/>
</dbReference>
<accession>X6N8J6</accession>
<dbReference type="OrthoDB" id="20872at2759"/>
<dbReference type="InterPro" id="IPR036770">
    <property type="entry name" value="Ankyrin_rpt-contain_sf"/>
</dbReference>
<evidence type="ECO:0000256" key="3">
    <source>
        <dbReference type="PROSITE-ProRule" id="PRU00023"/>
    </source>
</evidence>
<keyword evidence="5" id="KW-1133">Transmembrane helix</keyword>
<feature type="region of interest" description="Disordered" evidence="4">
    <location>
        <begin position="235"/>
        <end position="295"/>
    </location>
</feature>
<feature type="compositionally biased region" description="Low complexity" evidence="4">
    <location>
        <begin position="262"/>
        <end position="285"/>
    </location>
</feature>
<keyword evidence="5" id="KW-0472">Membrane</keyword>
<keyword evidence="5" id="KW-0812">Transmembrane</keyword>
<dbReference type="PANTHER" id="PTHR24180">
    <property type="entry name" value="CYCLIN-DEPENDENT KINASE INHIBITOR 2C-RELATED"/>
    <property type="match status" value="1"/>
</dbReference>
<keyword evidence="1" id="KW-0677">Repeat</keyword>
<dbReference type="PROSITE" id="PS50297">
    <property type="entry name" value="ANK_REP_REGION"/>
    <property type="match status" value="2"/>
</dbReference>
<feature type="transmembrane region" description="Helical" evidence="5">
    <location>
        <begin position="449"/>
        <end position="471"/>
    </location>
</feature>
<reference evidence="6 7" key="1">
    <citation type="journal article" date="2013" name="Curr. Biol.">
        <title>The Genome of the Foraminiferan Reticulomyxa filosa.</title>
        <authorList>
            <person name="Glockner G."/>
            <person name="Hulsmann N."/>
            <person name="Schleicher M."/>
            <person name="Noegel A.A."/>
            <person name="Eichinger L."/>
            <person name="Gallinger C."/>
            <person name="Pawlowski J."/>
            <person name="Sierra R."/>
            <person name="Euteneuer U."/>
            <person name="Pillet L."/>
            <person name="Moustafa A."/>
            <person name="Platzer M."/>
            <person name="Groth M."/>
            <person name="Szafranski K."/>
            <person name="Schliwa M."/>
        </authorList>
    </citation>
    <scope>NUCLEOTIDE SEQUENCE [LARGE SCALE GENOMIC DNA]</scope>
</reference>
<dbReference type="Gene3D" id="1.25.40.20">
    <property type="entry name" value="Ankyrin repeat-containing domain"/>
    <property type="match status" value="1"/>
</dbReference>
<dbReference type="PROSITE" id="PS50088">
    <property type="entry name" value="ANK_REPEAT"/>
    <property type="match status" value="2"/>
</dbReference>
<dbReference type="SMART" id="SM00248">
    <property type="entry name" value="ANK"/>
    <property type="match status" value="2"/>
</dbReference>
<dbReference type="SUPFAM" id="SSF48403">
    <property type="entry name" value="Ankyrin repeat"/>
    <property type="match status" value="1"/>
</dbReference>
<evidence type="ECO:0000256" key="1">
    <source>
        <dbReference type="ARBA" id="ARBA00022737"/>
    </source>
</evidence>
<name>X6N8J6_RETFI</name>
<keyword evidence="2 3" id="KW-0040">ANK repeat</keyword>
<evidence type="ECO:0000256" key="2">
    <source>
        <dbReference type="ARBA" id="ARBA00023043"/>
    </source>
</evidence>
<feature type="repeat" description="ANK" evidence="3">
    <location>
        <begin position="79"/>
        <end position="111"/>
    </location>
</feature>
<dbReference type="InterPro" id="IPR051637">
    <property type="entry name" value="Ank_repeat_dom-contain_49"/>
</dbReference>
<sequence>MSTFDPFSWWRSTQEFGRKFLNAGEDSLGKAFILAADSGDLENEYGQRPLHRAARRGHVAAVRMLLEHGADPNAKDNVGGYTALQYSSHYDHPEIVRLLVSYGADIYYCNEITRPVTYYAKKRPFIQEAISNGLNDLYIHRHICASFFNTYCTMLDLHTCMVIAEFLPRHQFPTEKRTQFLGNISPLNGADAEHGGDHDHVHTLTTFWNDNRRHNKSLAYENATVDLIDNYQQGALSDDELEDEKEISTRDSKSLNAPSPSPTSLSSSSSTSPPTFAESSSQVTRQSRKSKQRQKRCMYHQNFFFYDDFDDSQDFMTESDEENDTKVDRVASGDQNKSWNVMKWTWTDILWMIYEQYQYECMHLNQNNSTKHNRSFMQRWKQRGAFVSLLVIEWIRTLFIAMLYDESCMENNYKQMFLNFKKLQWIRRKQTQWKKKNNHGKTKYFGEQWLWWFKIFMSFAWVVFALVAIVWKTF</sequence>
<keyword evidence="7" id="KW-1185">Reference proteome</keyword>
<organism evidence="6 7">
    <name type="scientific">Reticulomyxa filosa</name>
    <dbReference type="NCBI Taxonomy" id="46433"/>
    <lineage>
        <taxon>Eukaryota</taxon>
        <taxon>Sar</taxon>
        <taxon>Rhizaria</taxon>
        <taxon>Retaria</taxon>
        <taxon>Foraminifera</taxon>
        <taxon>Monothalamids</taxon>
        <taxon>Reticulomyxidae</taxon>
        <taxon>Reticulomyxa</taxon>
    </lineage>
</organism>
<evidence type="ECO:0000313" key="6">
    <source>
        <dbReference type="EMBL" id="ETO22069.1"/>
    </source>
</evidence>
<evidence type="ECO:0000313" key="7">
    <source>
        <dbReference type="Proteomes" id="UP000023152"/>
    </source>
</evidence>
<comment type="caution">
    <text evidence="6">The sequence shown here is derived from an EMBL/GenBank/DDBJ whole genome shotgun (WGS) entry which is preliminary data.</text>
</comment>
<proteinExistence type="predicted"/>